<keyword evidence="1" id="KW-1003">Cell membrane</keyword>
<dbReference type="GO" id="GO:0016020">
    <property type="term" value="C:membrane"/>
    <property type="evidence" value="ECO:0007669"/>
    <property type="project" value="InterPro"/>
</dbReference>
<accession>A0A395UTJ7</accession>
<dbReference type="EMBL" id="QSKY01000009">
    <property type="protein sequence ID" value="RHF04625.1"/>
    <property type="molecule type" value="Genomic_DNA"/>
</dbReference>
<reference evidence="12 13" key="1">
    <citation type="submission" date="2018-08" db="EMBL/GenBank/DDBJ databases">
        <title>A genome reference for cultivated species of the human gut microbiota.</title>
        <authorList>
            <person name="Zou Y."/>
            <person name="Xue W."/>
            <person name="Luo G."/>
        </authorList>
    </citation>
    <scope>NUCLEOTIDE SEQUENCE [LARGE SCALE GENOMIC DNA]</scope>
    <source>
        <strain evidence="10 14">AF17-27</strain>
        <strain evidence="9 12">AF25-15</strain>
        <strain evidence="11 13">AM26-2LB</strain>
    </source>
</reference>
<gene>
    <name evidence="11" type="ORF">DW703_07670</name>
    <name evidence="10" type="ORF">DWW89_16455</name>
    <name evidence="9" type="ORF">DWY38_16570</name>
</gene>
<protein>
    <recommendedName>
        <fullName evidence="15">Accessory gene regulator protein</fullName>
    </recommendedName>
</protein>
<evidence type="ECO:0000256" key="5">
    <source>
        <dbReference type="ARBA" id="ARBA00022801"/>
    </source>
</evidence>
<keyword evidence="6 8" id="KW-1133">Transmembrane helix</keyword>
<dbReference type="GO" id="GO:0006508">
    <property type="term" value="P:proteolysis"/>
    <property type="evidence" value="ECO:0007669"/>
    <property type="project" value="UniProtKB-KW"/>
</dbReference>
<comment type="caution">
    <text evidence="9">The sequence shown here is derived from an EMBL/GenBank/DDBJ whole genome shotgun (WGS) entry which is preliminary data.</text>
</comment>
<dbReference type="GO" id="GO:0008233">
    <property type="term" value="F:peptidase activity"/>
    <property type="evidence" value="ECO:0007669"/>
    <property type="project" value="UniProtKB-KW"/>
</dbReference>
<evidence type="ECO:0008006" key="15">
    <source>
        <dbReference type="Google" id="ProtNLM"/>
    </source>
</evidence>
<feature type="transmembrane region" description="Helical" evidence="8">
    <location>
        <begin position="104"/>
        <end position="122"/>
    </location>
</feature>
<evidence type="ECO:0000256" key="4">
    <source>
        <dbReference type="ARBA" id="ARBA00022692"/>
    </source>
</evidence>
<dbReference type="AlphaFoldDB" id="A0A395UTJ7"/>
<dbReference type="EMBL" id="QRUJ01000048">
    <property type="protein sequence ID" value="RGR50976.1"/>
    <property type="molecule type" value="Genomic_DNA"/>
</dbReference>
<dbReference type="GO" id="GO:0009372">
    <property type="term" value="P:quorum sensing"/>
    <property type="evidence" value="ECO:0007669"/>
    <property type="project" value="UniProtKB-KW"/>
</dbReference>
<keyword evidence="2" id="KW-0673">Quorum sensing</keyword>
<feature type="transmembrane region" description="Helical" evidence="8">
    <location>
        <begin position="80"/>
        <end position="98"/>
    </location>
</feature>
<dbReference type="InterPro" id="IPR006741">
    <property type="entry name" value="AgrB"/>
</dbReference>
<evidence type="ECO:0000256" key="3">
    <source>
        <dbReference type="ARBA" id="ARBA00022670"/>
    </source>
</evidence>
<keyword evidence="4 8" id="KW-0812">Transmembrane</keyword>
<evidence type="ECO:0000313" key="14">
    <source>
        <dbReference type="Proteomes" id="UP000283765"/>
    </source>
</evidence>
<evidence type="ECO:0000256" key="8">
    <source>
        <dbReference type="SAM" id="Phobius"/>
    </source>
</evidence>
<evidence type="ECO:0000313" key="11">
    <source>
        <dbReference type="EMBL" id="RHF04625.1"/>
    </source>
</evidence>
<evidence type="ECO:0000313" key="12">
    <source>
        <dbReference type="Proteomes" id="UP000266066"/>
    </source>
</evidence>
<evidence type="ECO:0000313" key="9">
    <source>
        <dbReference type="EMBL" id="RGR50976.1"/>
    </source>
</evidence>
<feature type="transmembrane region" description="Helical" evidence="8">
    <location>
        <begin position="166"/>
        <end position="186"/>
    </location>
</feature>
<organism evidence="9 12">
    <name type="scientific">Agathobacter rectalis</name>
    <dbReference type="NCBI Taxonomy" id="39491"/>
    <lineage>
        <taxon>Bacteria</taxon>
        <taxon>Bacillati</taxon>
        <taxon>Bacillota</taxon>
        <taxon>Clostridia</taxon>
        <taxon>Lachnospirales</taxon>
        <taxon>Lachnospiraceae</taxon>
        <taxon>Agathobacter</taxon>
    </lineage>
</organism>
<sequence>MSHKQIEECIIGNLIKHSLIDFEDIDMYRFGLECFFIKICHYIFYILIAAYLGRTLEFFFFIGTYLSIRKCAGGIHSNTRLGCFFISNIVLIMVLWFGNKCDNLFVLTIATMISAFILLIFAPVDNPNRRLTILEKSKFKKYTFTVISLEIIIVSFLLQIKETVEFAKWITIGIIISACVVMFGKIKYEVISTKK</sequence>
<keyword evidence="3" id="KW-0645">Protease</keyword>
<evidence type="ECO:0000256" key="1">
    <source>
        <dbReference type="ARBA" id="ARBA00022475"/>
    </source>
</evidence>
<dbReference type="RefSeq" id="WP_117995276.1">
    <property type="nucleotide sequence ID" value="NZ_QRUJ01000048.1"/>
</dbReference>
<evidence type="ECO:0000313" key="10">
    <source>
        <dbReference type="EMBL" id="RGU19026.1"/>
    </source>
</evidence>
<name>A0A395UTJ7_9FIRM</name>
<dbReference type="Pfam" id="PF04647">
    <property type="entry name" value="AgrB"/>
    <property type="match status" value="1"/>
</dbReference>
<evidence type="ECO:0000256" key="7">
    <source>
        <dbReference type="ARBA" id="ARBA00023136"/>
    </source>
</evidence>
<evidence type="ECO:0000256" key="6">
    <source>
        <dbReference type="ARBA" id="ARBA00022989"/>
    </source>
</evidence>
<feature type="transmembrane region" description="Helical" evidence="8">
    <location>
        <begin position="42"/>
        <end position="68"/>
    </location>
</feature>
<dbReference type="EMBL" id="QRXR01000049">
    <property type="protein sequence ID" value="RGU19026.1"/>
    <property type="molecule type" value="Genomic_DNA"/>
</dbReference>
<evidence type="ECO:0000256" key="2">
    <source>
        <dbReference type="ARBA" id="ARBA00022654"/>
    </source>
</evidence>
<keyword evidence="7 8" id="KW-0472">Membrane</keyword>
<feature type="transmembrane region" description="Helical" evidence="8">
    <location>
        <begin position="142"/>
        <end position="160"/>
    </location>
</feature>
<keyword evidence="5" id="KW-0378">Hydrolase</keyword>
<dbReference type="Proteomes" id="UP000283501">
    <property type="component" value="Unassembled WGS sequence"/>
</dbReference>
<dbReference type="Proteomes" id="UP000283765">
    <property type="component" value="Unassembled WGS sequence"/>
</dbReference>
<dbReference type="Proteomes" id="UP000266066">
    <property type="component" value="Unassembled WGS sequence"/>
</dbReference>
<evidence type="ECO:0000313" key="13">
    <source>
        <dbReference type="Proteomes" id="UP000283501"/>
    </source>
</evidence>
<dbReference type="SMART" id="SM00793">
    <property type="entry name" value="AgrB"/>
    <property type="match status" value="1"/>
</dbReference>
<proteinExistence type="predicted"/>